<dbReference type="InterPro" id="IPR013325">
    <property type="entry name" value="RNA_pol_sigma_r2"/>
</dbReference>
<evidence type="ECO:0000256" key="1">
    <source>
        <dbReference type="ARBA" id="ARBA00010641"/>
    </source>
</evidence>
<evidence type="ECO:0000256" key="3">
    <source>
        <dbReference type="ARBA" id="ARBA00023082"/>
    </source>
</evidence>
<evidence type="ECO:0000259" key="6">
    <source>
        <dbReference type="Pfam" id="PF08281"/>
    </source>
</evidence>
<dbReference type="Gene3D" id="1.10.10.10">
    <property type="entry name" value="Winged helix-like DNA-binding domain superfamily/Winged helix DNA-binding domain"/>
    <property type="match status" value="1"/>
</dbReference>
<keyword evidence="3" id="KW-0731">Sigma factor</keyword>
<dbReference type="PANTHER" id="PTHR43133:SF8">
    <property type="entry name" value="RNA POLYMERASE SIGMA FACTOR HI_1459-RELATED"/>
    <property type="match status" value="1"/>
</dbReference>
<keyword evidence="5" id="KW-0804">Transcription</keyword>
<dbReference type="SUPFAM" id="SSF88659">
    <property type="entry name" value="Sigma3 and sigma4 domains of RNA polymerase sigma factors"/>
    <property type="match status" value="1"/>
</dbReference>
<dbReference type="InterPro" id="IPR039425">
    <property type="entry name" value="RNA_pol_sigma-70-like"/>
</dbReference>
<organism evidence="7 8">
    <name type="scientific">Actinokineospora diospyrosa</name>
    <dbReference type="NCBI Taxonomy" id="103728"/>
    <lineage>
        <taxon>Bacteria</taxon>
        <taxon>Bacillati</taxon>
        <taxon>Actinomycetota</taxon>
        <taxon>Actinomycetes</taxon>
        <taxon>Pseudonocardiales</taxon>
        <taxon>Pseudonocardiaceae</taxon>
        <taxon>Actinokineospora</taxon>
    </lineage>
</organism>
<dbReference type="CDD" id="cd06171">
    <property type="entry name" value="Sigma70_r4"/>
    <property type="match status" value="1"/>
</dbReference>
<comment type="similarity">
    <text evidence="1">Belongs to the sigma-70 factor family. ECF subfamily.</text>
</comment>
<dbReference type="Pfam" id="PF08281">
    <property type="entry name" value="Sigma70_r4_2"/>
    <property type="match status" value="1"/>
</dbReference>
<protein>
    <submittedName>
        <fullName evidence="7">RNA polymerase sigma-70 factor, ECF subfamily</fullName>
    </submittedName>
</protein>
<dbReference type="InterPro" id="IPR013324">
    <property type="entry name" value="RNA_pol_sigma_r3/r4-like"/>
</dbReference>
<gene>
    <name evidence="7" type="ORF">LV75_004342</name>
</gene>
<dbReference type="InterPro" id="IPR013249">
    <property type="entry name" value="RNA_pol_sigma70_r4_t2"/>
</dbReference>
<dbReference type="EMBL" id="JAMTCO010000010">
    <property type="protein sequence ID" value="MCP2271828.1"/>
    <property type="molecule type" value="Genomic_DNA"/>
</dbReference>
<comment type="caution">
    <text evidence="7">The sequence shown here is derived from an EMBL/GenBank/DDBJ whole genome shotgun (WGS) entry which is preliminary data.</text>
</comment>
<dbReference type="NCBIfam" id="TIGR02937">
    <property type="entry name" value="sigma70-ECF"/>
    <property type="match status" value="1"/>
</dbReference>
<dbReference type="PANTHER" id="PTHR43133">
    <property type="entry name" value="RNA POLYMERASE ECF-TYPE SIGMA FACTO"/>
    <property type="match status" value="1"/>
</dbReference>
<dbReference type="Gene3D" id="1.10.1740.10">
    <property type="match status" value="1"/>
</dbReference>
<keyword evidence="4" id="KW-0238">DNA-binding</keyword>
<evidence type="ECO:0000256" key="4">
    <source>
        <dbReference type="ARBA" id="ARBA00023125"/>
    </source>
</evidence>
<evidence type="ECO:0000313" key="7">
    <source>
        <dbReference type="EMBL" id="MCP2271828.1"/>
    </source>
</evidence>
<evidence type="ECO:0000256" key="5">
    <source>
        <dbReference type="ARBA" id="ARBA00023163"/>
    </source>
</evidence>
<name>A0ABT1IGR0_9PSEU</name>
<keyword evidence="2" id="KW-0805">Transcription regulation</keyword>
<dbReference type="InterPro" id="IPR014284">
    <property type="entry name" value="RNA_pol_sigma-70_dom"/>
</dbReference>
<evidence type="ECO:0000313" key="8">
    <source>
        <dbReference type="Proteomes" id="UP001205185"/>
    </source>
</evidence>
<keyword evidence="8" id="KW-1185">Reference proteome</keyword>
<evidence type="ECO:0000256" key="2">
    <source>
        <dbReference type="ARBA" id="ARBA00023015"/>
    </source>
</evidence>
<accession>A0ABT1IGR0</accession>
<reference evidence="7 8" key="1">
    <citation type="submission" date="2022-06" db="EMBL/GenBank/DDBJ databases">
        <title>Genomic Encyclopedia of Archaeal and Bacterial Type Strains, Phase II (KMG-II): from individual species to whole genera.</title>
        <authorList>
            <person name="Goeker M."/>
        </authorList>
    </citation>
    <scope>NUCLEOTIDE SEQUENCE [LARGE SCALE GENOMIC DNA]</scope>
    <source>
        <strain evidence="7 8">DSM 44255</strain>
    </source>
</reference>
<dbReference type="RefSeq" id="WP_253888789.1">
    <property type="nucleotide sequence ID" value="NZ_BAAAVB010000003.1"/>
</dbReference>
<dbReference type="SUPFAM" id="SSF88946">
    <property type="entry name" value="Sigma2 domain of RNA polymerase sigma factors"/>
    <property type="match status" value="1"/>
</dbReference>
<feature type="domain" description="RNA polymerase sigma factor 70 region 4 type 2" evidence="6">
    <location>
        <begin position="133"/>
        <end position="175"/>
    </location>
</feature>
<proteinExistence type="inferred from homology"/>
<dbReference type="InterPro" id="IPR036388">
    <property type="entry name" value="WH-like_DNA-bd_sf"/>
</dbReference>
<dbReference type="Proteomes" id="UP001205185">
    <property type="component" value="Unassembled WGS sequence"/>
</dbReference>
<sequence>MIDSPHNDDLADAGPVTLEVLYERHNRKLTHYVARRMSYDQEATIQVVENTWEVVCVRFDEERHPRDWNAYLWRVAQNKVADWFRNSSRSPTLLHLSPDDLGKAADDRTAQADVAETAERRALRAALLLAIRDSLTPPQRQAIILRYIDELTLSEISSIMGVSRTGVKKHIQRGIANARKALAKVGYIVTKEAR</sequence>